<organism evidence="2">
    <name type="scientific">Anguilla anguilla</name>
    <name type="common">European freshwater eel</name>
    <name type="synonym">Muraena anguilla</name>
    <dbReference type="NCBI Taxonomy" id="7936"/>
    <lineage>
        <taxon>Eukaryota</taxon>
        <taxon>Metazoa</taxon>
        <taxon>Chordata</taxon>
        <taxon>Craniata</taxon>
        <taxon>Vertebrata</taxon>
        <taxon>Euteleostomi</taxon>
        <taxon>Actinopterygii</taxon>
        <taxon>Neopterygii</taxon>
        <taxon>Teleostei</taxon>
        <taxon>Anguilliformes</taxon>
        <taxon>Anguillidae</taxon>
        <taxon>Anguilla</taxon>
    </lineage>
</organism>
<reference evidence="2" key="2">
    <citation type="journal article" date="2015" name="Fish Shellfish Immunol.">
        <title>Early steps in the European eel (Anguilla anguilla)-Vibrio vulnificus interaction in the gills: Role of the RtxA13 toxin.</title>
        <authorList>
            <person name="Callol A."/>
            <person name="Pajuelo D."/>
            <person name="Ebbesson L."/>
            <person name="Teles M."/>
            <person name="MacKenzie S."/>
            <person name="Amaro C."/>
        </authorList>
    </citation>
    <scope>NUCLEOTIDE SEQUENCE</scope>
</reference>
<protein>
    <submittedName>
        <fullName evidence="2">Uncharacterized protein</fullName>
    </submittedName>
</protein>
<accession>A0A0E9T0I3</accession>
<sequence>MKVFMCNLSQQLQRVFFPPPKSVFTEFIYLHFVILPSTVTLAIILLRYLIIALTCVAGCSVIPA</sequence>
<keyword evidence="1" id="KW-0812">Transmembrane</keyword>
<evidence type="ECO:0000313" key="2">
    <source>
        <dbReference type="EMBL" id="JAH47134.1"/>
    </source>
</evidence>
<evidence type="ECO:0000256" key="1">
    <source>
        <dbReference type="SAM" id="Phobius"/>
    </source>
</evidence>
<name>A0A0E9T0I3_ANGAN</name>
<feature type="transmembrane region" description="Helical" evidence="1">
    <location>
        <begin position="27"/>
        <end position="50"/>
    </location>
</feature>
<keyword evidence="1" id="KW-0472">Membrane</keyword>
<dbReference type="EMBL" id="GBXM01061443">
    <property type="protein sequence ID" value="JAH47134.1"/>
    <property type="molecule type" value="Transcribed_RNA"/>
</dbReference>
<dbReference type="AlphaFoldDB" id="A0A0E9T0I3"/>
<reference evidence="2" key="1">
    <citation type="submission" date="2014-11" db="EMBL/GenBank/DDBJ databases">
        <authorList>
            <person name="Amaro Gonzalez C."/>
        </authorList>
    </citation>
    <scope>NUCLEOTIDE SEQUENCE</scope>
</reference>
<proteinExistence type="predicted"/>
<keyword evidence="1" id="KW-1133">Transmembrane helix</keyword>